<proteinExistence type="predicted"/>
<protein>
    <recommendedName>
        <fullName evidence="2">Type I restriction enzyme R protein N-terminal domain-containing protein</fullName>
    </recommendedName>
</protein>
<name>D5HAT7_SALRM</name>
<dbReference type="InterPro" id="IPR029464">
    <property type="entry name" value="HSDR_N"/>
</dbReference>
<dbReference type="Pfam" id="PF13588">
    <property type="entry name" value="HSDR_N_2"/>
    <property type="match status" value="1"/>
</dbReference>
<evidence type="ECO:0000313" key="4">
    <source>
        <dbReference type="Proteomes" id="UP000000933"/>
    </source>
</evidence>
<organism evidence="3 4">
    <name type="scientific">Salinibacter ruber (strain M8)</name>
    <dbReference type="NCBI Taxonomy" id="761659"/>
    <lineage>
        <taxon>Bacteria</taxon>
        <taxon>Pseudomonadati</taxon>
        <taxon>Rhodothermota</taxon>
        <taxon>Rhodothermia</taxon>
        <taxon>Rhodothermales</taxon>
        <taxon>Salinibacteraceae</taxon>
        <taxon>Salinibacter</taxon>
    </lineage>
</organism>
<gene>
    <name evidence="3" type="ordered locus">SRM_02221</name>
</gene>
<feature type="region of interest" description="Disordered" evidence="1">
    <location>
        <begin position="235"/>
        <end position="269"/>
    </location>
</feature>
<dbReference type="Proteomes" id="UP000000933">
    <property type="component" value="Chromosome"/>
</dbReference>
<dbReference type="HOGENOM" id="CLU_045501_0_1_10"/>
<evidence type="ECO:0000256" key="1">
    <source>
        <dbReference type="SAM" id="MobiDB-lite"/>
    </source>
</evidence>
<evidence type="ECO:0000259" key="2">
    <source>
        <dbReference type="Pfam" id="PF13588"/>
    </source>
</evidence>
<accession>D5HAT7</accession>
<dbReference type="KEGG" id="srm:SRM_02221"/>
<sequence length="281" mass="30751">MKRALAVLPPGAPAPMDLADRLSMLRARADGQRAALDCQKTTETALVLPFFDALGYDPFDVRAVEPEASVEGEDETVDYALKRDGRPVMLVECTAATKPLEAPGAPALLRHAEAMDVPLVLFTNGIRFQFYAVDEGEAEPPDGPALDFDLLDHSSNEVDVLRRLARPVFEADAVGAAMRAWTRSRQVRSYLTQQRDAPDAPLVQFVATQICDETVSGDELDRLRSVVQNVLDELLGATEDDNERPAPRAESPVPPDGTDADTQRRTGVFEKDIVKRALNDL</sequence>
<dbReference type="AlphaFoldDB" id="D5HAT7"/>
<dbReference type="EMBL" id="FP565814">
    <property type="protein sequence ID" value="CBH25142.1"/>
    <property type="molecule type" value="Genomic_DNA"/>
</dbReference>
<reference evidence="3 4" key="1">
    <citation type="journal article" date="2010" name="ISME J.">
        <title>Fine-scale evolution: genomic, phenotypic and ecological differentiation in two coexisting Salinibacter ruber strains.</title>
        <authorList>
            <person name="Pena A."/>
            <person name="Teeling H."/>
            <person name="Huerta-Cepas J."/>
            <person name="Santos F."/>
            <person name="Yarza P."/>
            <person name="Brito-Echeverria J."/>
            <person name="Lucio M."/>
            <person name="Schmitt-Kopplin P."/>
            <person name="Meseguer I."/>
            <person name="Schenowitz C."/>
            <person name="Dossat C."/>
            <person name="Barbe V."/>
            <person name="Dopazo J."/>
            <person name="Rossello-Mora R."/>
            <person name="Schuler M."/>
            <person name="Glockner F.O."/>
            <person name="Amann R."/>
            <person name="Gabaldon T."/>
            <person name="Anton J."/>
        </authorList>
    </citation>
    <scope>NUCLEOTIDE SEQUENCE [LARGE SCALE GENOMIC DNA]</scope>
    <source>
        <strain evidence="3 4">M8</strain>
    </source>
</reference>
<feature type="domain" description="Type I restriction enzyme R protein N-terminal" evidence="2">
    <location>
        <begin position="52"/>
        <end position="137"/>
    </location>
</feature>
<evidence type="ECO:0000313" key="3">
    <source>
        <dbReference type="EMBL" id="CBH25142.1"/>
    </source>
</evidence>
<reference evidence="4" key="2">
    <citation type="submission" date="2010-04" db="EMBL/GenBank/DDBJ databases">
        <title>Genome sequence of Salinibacter ruber M8.</title>
        <authorList>
            <consortium name="Genoscope"/>
        </authorList>
    </citation>
    <scope>NUCLEOTIDE SEQUENCE [LARGE SCALE GENOMIC DNA]</scope>
    <source>
        <strain evidence="4">M8</strain>
    </source>
</reference>